<keyword evidence="2" id="KW-1185">Reference proteome</keyword>
<dbReference type="AlphaFoldDB" id="A0AAD4UJZ5"/>
<accession>A0AAD4UJZ5</accession>
<organism evidence="1 2">
    <name type="scientific">Ovis ammon polii</name>
    <dbReference type="NCBI Taxonomy" id="230172"/>
    <lineage>
        <taxon>Eukaryota</taxon>
        <taxon>Metazoa</taxon>
        <taxon>Chordata</taxon>
        <taxon>Craniata</taxon>
        <taxon>Vertebrata</taxon>
        <taxon>Euteleostomi</taxon>
        <taxon>Mammalia</taxon>
        <taxon>Eutheria</taxon>
        <taxon>Laurasiatheria</taxon>
        <taxon>Artiodactyla</taxon>
        <taxon>Ruminantia</taxon>
        <taxon>Pecora</taxon>
        <taxon>Bovidae</taxon>
        <taxon>Caprinae</taxon>
        <taxon>Ovis</taxon>
    </lineage>
</organism>
<proteinExistence type="predicted"/>
<dbReference type="EMBL" id="JAKZEL010000001">
    <property type="protein sequence ID" value="KAI4547688.1"/>
    <property type="molecule type" value="Genomic_DNA"/>
</dbReference>
<dbReference type="Proteomes" id="UP001214576">
    <property type="component" value="Unassembled WGS sequence"/>
</dbReference>
<reference evidence="1" key="1">
    <citation type="submission" date="2022-03" db="EMBL/GenBank/DDBJ databases">
        <title>Genomic analyses of argali, domestic sheep and their hybrids provide insights into chromosomal evolution, heterosis and genetic basis of agronomic traits.</title>
        <authorList>
            <person name="Li M."/>
        </authorList>
    </citation>
    <scope>NUCLEOTIDE SEQUENCE</scope>
    <source>
        <strain evidence="1">CAU-MHL-2022a</strain>
        <tissue evidence="1">Skin</tissue>
    </source>
</reference>
<evidence type="ECO:0000313" key="1">
    <source>
        <dbReference type="EMBL" id="KAI4547688.1"/>
    </source>
</evidence>
<name>A0AAD4UJZ5_OVIAM</name>
<sequence>MPDSASCGLTVDLSELRLAAALEGPLHNRWFHSVVEEKDSLNPSKIPRKPGKSLIFLGLDDGYWDNMENTLRKYRLVSEVPKSTKYYCENCLPYLPPIKSICGGHGSEALPCQCAAKAASATSWT</sequence>
<evidence type="ECO:0000313" key="2">
    <source>
        <dbReference type="Proteomes" id="UP001214576"/>
    </source>
</evidence>
<comment type="caution">
    <text evidence="1">The sequence shown here is derived from an EMBL/GenBank/DDBJ whole genome shotgun (WGS) entry which is preliminary data.</text>
</comment>
<gene>
    <name evidence="1" type="ORF">MG293_000018</name>
</gene>
<protein>
    <submittedName>
        <fullName evidence="1">Uncharacterized protein</fullName>
    </submittedName>
</protein>